<reference evidence="1 2" key="1">
    <citation type="submission" date="2014-09" db="EMBL/GenBank/DDBJ databases">
        <authorList>
            <person name="McGinnis J.M."/>
            <person name="Wolfgang W.J."/>
        </authorList>
    </citation>
    <scope>NUCLEOTIDE SEQUENCE [LARGE SCALE GENOMIC DNA]</scope>
    <source>
        <strain evidence="1 2">HAMBI 3106</strain>
    </source>
</reference>
<accession>A0A099EYC4</accession>
<sequence>MAHLSVFDPDLHPAKKLSTQIFDLNPPVQIFLIAGHQIVHPQNGWFTMIWISIWEDSILRALCTQCSVVVTDPSTKEQDRCLSIRWNLRDNGYLRLVRLLDAQQEFFRIVPPMLRVINHAVMVIAEEHEIINAVGQHA</sequence>
<dbReference type="AlphaFoldDB" id="A0A099EYC4"/>
<organism evidence="1 2">
    <name type="scientific">Paracoccus sphaerophysae</name>
    <dbReference type="NCBI Taxonomy" id="690417"/>
    <lineage>
        <taxon>Bacteria</taxon>
        <taxon>Pseudomonadati</taxon>
        <taxon>Pseudomonadota</taxon>
        <taxon>Alphaproteobacteria</taxon>
        <taxon>Rhodobacterales</taxon>
        <taxon>Paracoccaceae</taxon>
        <taxon>Paracoccus</taxon>
    </lineage>
</organism>
<protein>
    <submittedName>
        <fullName evidence="1">Uncharacterized protein</fullName>
    </submittedName>
</protein>
<dbReference type="Proteomes" id="UP000029917">
    <property type="component" value="Unassembled WGS sequence"/>
</dbReference>
<proteinExistence type="predicted"/>
<name>A0A099EYC4_9RHOB</name>
<reference evidence="1 2" key="2">
    <citation type="submission" date="2014-10" db="EMBL/GenBank/DDBJ databases">
        <title>Paracoccus sanguinis sp. nov., isolated from clinical specimens of New York State patients.</title>
        <authorList>
            <person name="Mingle L.A."/>
            <person name="Cole J.A."/>
            <person name="Lapierre P."/>
            <person name="Musser K.A."/>
        </authorList>
    </citation>
    <scope>NUCLEOTIDE SEQUENCE [LARGE SCALE GENOMIC DNA]</scope>
    <source>
        <strain evidence="1 2">HAMBI 3106</strain>
    </source>
</reference>
<comment type="caution">
    <text evidence="1">The sequence shown here is derived from an EMBL/GenBank/DDBJ whole genome shotgun (WGS) entry which is preliminary data.</text>
</comment>
<keyword evidence="2" id="KW-1185">Reference proteome</keyword>
<dbReference type="EMBL" id="JRKS01000059">
    <property type="protein sequence ID" value="KGJ02932.1"/>
    <property type="molecule type" value="Genomic_DNA"/>
</dbReference>
<evidence type="ECO:0000313" key="2">
    <source>
        <dbReference type="Proteomes" id="UP000029917"/>
    </source>
</evidence>
<evidence type="ECO:0000313" key="1">
    <source>
        <dbReference type="EMBL" id="KGJ02932.1"/>
    </source>
</evidence>
<gene>
    <name evidence="1" type="ORF">IC63_13985</name>
</gene>